<organism evidence="1 2">
    <name type="scientific">Rhamnusium bicolor</name>
    <dbReference type="NCBI Taxonomy" id="1586634"/>
    <lineage>
        <taxon>Eukaryota</taxon>
        <taxon>Metazoa</taxon>
        <taxon>Ecdysozoa</taxon>
        <taxon>Arthropoda</taxon>
        <taxon>Hexapoda</taxon>
        <taxon>Insecta</taxon>
        <taxon>Pterygota</taxon>
        <taxon>Neoptera</taxon>
        <taxon>Endopterygota</taxon>
        <taxon>Coleoptera</taxon>
        <taxon>Polyphaga</taxon>
        <taxon>Cucujiformia</taxon>
        <taxon>Chrysomeloidea</taxon>
        <taxon>Cerambycidae</taxon>
        <taxon>Lepturinae</taxon>
        <taxon>Rhagiini</taxon>
        <taxon>Rhamnusium</taxon>
    </lineage>
</organism>
<gene>
    <name evidence="1" type="ORF">NQ314_009119</name>
</gene>
<comment type="caution">
    <text evidence="1">The sequence shown here is derived from an EMBL/GenBank/DDBJ whole genome shotgun (WGS) entry which is preliminary data.</text>
</comment>
<accession>A0AAV8Y2Z4</accession>
<reference evidence="1" key="1">
    <citation type="journal article" date="2023" name="Insect Mol. Biol.">
        <title>Genome sequencing provides insights into the evolution of gene families encoding plant cell wall-degrading enzymes in longhorned beetles.</title>
        <authorList>
            <person name="Shin N.R."/>
            <person name="Okamura Y."/>
            <person name="Kirsch R."/>
            <person name="Pauchet Y."/>
        </authorList>
    </citation>
    <scope>NUCLEOTIDE SEQUENCE</scope>
    <source>
        <strain evidence="1">RBIC_L_NR</strain>
    </source>
</reference>
<dbReference type="AlphaFoldDB" id="A0AAV8Y2Z4"/>
<evidence type="ECO:0000313" key="2">
    <source>
        <dbReference type="Proteomes" id="UP001162156"/>
    </source>
</evidence>
<sequence length="93" mass="10751">MDDACGMSVCFLVEMIVRLYLTPPLLSLMTEKKCHRKEGWCRHGNWKIGSRETVELPSLYYGSQAIQKGPYVYCNFKYCNNGLYNVTLVLFIT</sequence>
<name>A0AAV8Y2Z4_9CUCU</name>
<keyword evidence="2" id="KW-1185">Reference proteome</keyword>
<evidence type="ECO:0000313" key="1">
    <source>
        <dbReference type="EMBL" id="KAJ8945596.1"/>
    </source>
</evidence>
<dbReference type="EMBL" id="JANEYF010002501">
    <property type="protein sequence ID" value="KAJ8945596.1"/>
    <property type="molecule type" value="Genomic_DNA"/>
</dbReference>
<proteinExistence type="predicted"/>
<protein>
    <submittedName>
        <fullName evidence="1">Uncharacterized protein</fullName>
    </submittedName>
</protein>
<dbReference type="Proteomes" id="UP001162156">
    <property type="component" value="Unassembled WGS sequence"/>
</dbReference>